<dbReference type="InterPro" id="IPR000700">
    <property type="entry name" value="PAS-assoc_C"/>
</dbReference>
<feature type="domain" description="GGDEF" evidence="3">
    <location>
        <begin position="876"/>
        <end position="1008"/>
    </location>
</feature>
<dbReference type="PANTHER" id="PTHR44757:SF2">
    <property type="entry name" value="BIOFILM ARCHITECTURE MAINTENANCE PROTEIN MBAA"/>
    <property type="match status" value="1"/>
</dbReference>
<dbReference type="EC" id="2.7.7.65" evidence="4"/>
<feature type="domain" description="PAC" evidence="2">
    <location>
        <begin position="796"/>
        <end position="844"/>
    </location>
</feature>
<dbReference type="InterPro" id="IPR013767">
    <property type="entry name" value="PAS_fold"/>
</dbReference>
<dbReference type="RefSeq" id="WP_015338100.1">
    <property type="nucleotide sequence ID" value="NC_020055.1"/>
</dbReference>
<dbReference type="SMART" id="SM00065">
    <property type="entry name" value="GAF"/>
    <property type="match status" value="1"/>
</dbReference>
<keyword evidence="4" id="KW-0808">Transferase</keyword>
<dbReference type="Proteomes" id="UP000010808">
    <property type="component" value="Chromosome"/>
</dbReference>
<dbReference type="KEGG" id="dhy:DESAM_23236"/>
<dbReference type="InterPro" id="IPR003018">
    <property type="entry name" value="GAF"/>
</dbReference>
<dbReference type="AlphaFoldDB" id="L0RFE0"/>
<evidence type="ECO:0000259" key="2">
    <source>
        <dbReference type="PROSITE" id="PS50113"/>
    </source>
</evidence>
<dbReference type="InterPro" id="IPR013655">
    <property type="entry name" value="PAS_fold_3"/>
</dbReference>
<dbReference type="CDD" id="cd00130">
    <property type="entry name" value="PAS"/>
    <property type="match status" value="5"/>
</dbReference>
<dbReference type="PATRIC" id="fig|1121451.3.peg.3439"/>
<dbReference type="Pfam" id="PF13185">
    <property type="entry name" value="GAF_2"/>
    <property type="match status" value="1"/>
</dbReference>
<dbReference type="EMBL" id="FO203522">
    <property type="protein sequence ID" value="CCO25503.1"/>
    <property type="molecule type" value="Genomic_DNA"/>
</dbReference>
<dbReference type="InterPro" id="IPR000014">
    <property type="entry name" value="PAS"/>
</dbReference>
<dbReference type="PROSITE" id="PS50112">
    <property type="entry name" value="PAS"/>
    <property type="match status" value="4"/>
</dbReference>
<dbReference type="InterPro" id="IPR013656">
    <property type="entry name" value="PAS_4"/>
</dbReference>
<dbReference type="Pfam" id="PF08448">
    <property type="entry name" value="PAS_4"/>
    <property type="match status" value="1"/>
</dbReference>
<evidence type="ECO:0000259" key="3">
    <source>
        <dbReference type="PROSITE" id="PS50887"/>
    </source>
</evidence>
<dbReference type="Gene3D" id="3.30.70.270">
    <property type="match status" value="1"/>
</dbReference>
<feature type="domain" description="PAC" evidence="2">
    <location>
        <begin position="85"/>
        <end position="135"/>
    </location>
</feature>
<dbReference type="InterPro" id="IPR000160">
    <property type="entry name" value="GGDEF_dom"/>
</dbReference>
<feature type="domain" description="PAS" evidence="1">
    <location>
        <begin position="723"/>
        <end position="793"/>
    </location>
</feature>
<keyword evidence="4" id="KW-0548">Nucleotidyltransferase</keyword>
<dbReference type="PROSITE" id="PS50113">
    <property type="entry name" value="PAC"/>
    <property type="match status" value="3"/>
</dbReference>
<dbReference type="InterPro" id="IPR029787">
    <property type="entry name" value="Nucleotide_cyclase"/>
</dbReference>
<feature type="domain" description="PAS" evidence="1">
    <location>
        <begin position="495"/>
        <end position="552"/>
    </location>
</feature>
<dbReference type="Pfam" id="PF00990">
    <property type="entry name" value="GGDEF"/>
    <property type="match status" value="1"/>
</dbReference>
<dbReference type="NCBIfam" id="TIGR00254">
    <property type="entry name" value="GGDEF"/>
    <property type="match status" value="1"/>
</dbReference>
<dbReference type="InterPro" id="IPR029016">
    <property type="entry name" value="GAF-like_dom_sf"/>
</dbReference>
<dbReference type="InterPro" id="IPR001610">
    <property type="entry name" value="PAC"/>
</dbReference>
<dbReference type="SMART" id="SM00086">
    <property type="entry name" value="PAC"/>
    <property type="match status" value="4"/>
</dbReference>
<name>L0RFE0_9BACT</name>
<dbReference type="InterPro" id="IPR043128">
    <property type="entry name" value="Rev_trsase/Diguanyl_cyclase"/>
</dbReference>
<dbReference type="GO" id="GO:0052621">
    <property type="term" value="F:diguanylate cyclase activity"/>
    <property type="evidence" value="ECO:0007669"/>
    <property type="project" value="UniProtKB-EC"/>
</dbReference>
<dbReference type="FunFam" id="3.30.70.270:FF:000001">
    <property type="entry name" value="Diguanylate cyclase domain protein"/>
    <property type="match status" value="1"/>
</dbReference>
<dbReference type="SMART" id="SM00267">
    <property type="entry name" value="GGDEF"/>
    <property type="match status" value="1"/>
</dbReference>
<dbReference type="InterPro" id="IPR052155">
    <property type="entry name" value="Biofilm_reg_signaling"/>
</dbReference>
<dbReference type="SMART" id="SM00091">
    <property type="entry name" value="PAS"/>
    <property type="match status" value="5"/>
</dbReference>
<reference evidence="4 5" key="1">
    <citation type="submission" date="2012-10" db="EMBL/GenBank/DDBJ databases">
        <authorList>
            <person name="Genoscope - CEA"/>
        </authorList>
    </citation>
    <scope>NUCLEOTIDE SEQUENCE [LARGE SCALE GENOMIC DNA]</scope>
    <source>
        <strain evidence="5">AM13 / DSM 14728</strain>
    </source>
</reference>
<dbReference type="Gene3D" id="2.10.70.100">
    <property type="match status" value="1"/>
</dbReference>
<dbReference type="PANTHER" id="PTHR44757">
    <property type="entry name" value="DIGUANYLATE CYCLASE DGCP"/>
    <property type="match status" value="1"/>
</dbReference>
<dbReference type="Pfam" id="PF08447">
    <property type="entry name" value="PAS_3"/>
    <property type="match status" value="2"/>
</dbReference>
<accession>L0RFE0</accession>
<organism evidence="4 5">
    <name type="scientific">Maridesulfovibrio hydrothermalis AM13 = DSM 14728</name>
    <dbReference type="NCBI Taxonomy" id="1121451"/>
    <lineage>
        <taxon>Bacteria</taxon>
        <taxon>Pseudomonadati</taxon>
        <taxon>Thermodesulfobacteriota</taxon>
        <taxon>Desulfovibrionia</taxon>
        <taxon>Desulfovibrionales</taxon>
        <taxon>Desulfovibrionaceae</taxon>
        <taxon>Maridesulfovibrio</taxon>
    </lineage>
</organism>
<dbReference type="HOGENOM" id="CLU_298231_0_0_7"/>
<dbReference type="SUPFAM" id="SSF55785">
    <property type="entry name" value="PYP-like sensor domain (PAS domain)"/>
    <property type="match status" value="5"/>
</dbReference>
<gene>
    <name evidence="4" type="ORF">DESAM_23236</name>
</gene>
<evidence type="ECO:0000313" key="5">
    <source>
        <dbReference type="Proteomes" id="UP000010808"/>
    </source>
</evidence>
<dbReference type="Pfam" id="PF00989">
    <property type="entry name" value="PAS"/>
    <property type="match status" value="1"/>
</dbReference>
<sequence length="1008" mass="113771">MISSYETAANLFAENELCRQFIETSPDAIVIIAPDGEILAHNTKARKLFGYQDKPILPQNVLETYRDPADREKLLASLLKYGFVQEFETELLTQTGEYITASVNVSISELDGRKVHIATVRDISARKAAEEDLKKSESKFASLFEAASDAILLLNKTGQLVGANQAAVKLFGYSKKEFLELSFGSLSPSVQPAGGVSAELFAESLSEVLEGAKKQLLWQSQAKDGSLLDCNIALNMVEVSHEVLIMCVVSDLSEQQRIQARMKLDEIRFEALSALSRMNESSLNSIFDYALEAAVSITESEIGYIYFLNKDETVLTLHAWSRSVMPQCSVAEIPDGYKVEDTGLWGDAIRLRRATIINDYAGCPHKSGTPEGHVPVRKHMNVPLINEGRIVLLAGVGNKRTDYTDDDVRQLTLLMEGMWNVVCRKRADDALRSAYYSMEQKVLDRTEKLSSALADLKKINSDIKRESIQRREAEKQLQASAGRLSLATRAGGIGVWEWDVAGGILIWDDRMKQIYQYDPDEFDGSYEAWTNQIYPDDRKKVEYTLSETIASGGHFDFEFRIIWPDGEIRNIKTSALAIYDADGNVQSVIGINLDVTDRRRLEERLRRFKRIISVTPDLVSLINADYEYVMVNDAYVKSFGKPREYFVGHNLGELIGHEAFEACSRQKIDAAFAGETQVMEAWFDFPEVGQRFLSVTYQRVDSEDGDEKFVAIAGRDVTAMKVAEEDRQHIFEVSLDMLCVADYEGRFVELNPAWENTLGWSEEELKCQHWIDLIHADDKAKSIKIMADLLSGAVIRNFENRYLCKDGSWRWISWSMHADPDQEKITAVARDVTMQKRLMDDLKRLASTDPLTGANNRRCFFDRAKEELDRFKRYGGSLCIMMLDIDYFKRINDTYGHDVGDIVLKELVRCAHEALRTSDVFGRIGGEEFAALLVHGDARSALQVAERVRRSLSELEVHTSGKVIKFTVSIGLTWISRDTPSIELAMKHADRCLYKAKESGRNKVVSNC</sequence>
<dbReference type="GO" id="GO:0006355">
    <property type="term" value="P:regulation of DNA-templated transcription"/>
    <property type="evidence" value="ECO:0007669"/>
    <property type="project" value="InterPro"/>
</dbReference>
<dbReference type="Gene3D" id="3.30.450.20">
    <property type="entry name" value="PAS domain"/>
    <property type="match status" value="5"/>
</dbReference>
<dbReference type="STRING" id="1121451.DESAM_23236"/>
<protein>
    <submittedName>
        <fullName evidence="4">Putative Diguanylate cyclase</fullName>
        <ecNumber evidence="4">2.7.7.65</ecNumber>
    </submittedName>
</protein>
<dbReference type="Gene3D" id="3.30.450.40">
    <property type="match status" value="1"/>
</dbReference>
<dbReference type="CDD" id="cd01949">
    <property type="entry name" value="GGDEF"/>
    <property type="match status" value="1"/>
</dbReference>
<feature type="domain" description="PAC" evidence="2">
    <location>
        <begin position="555"/>
        <end position="607"/>
    </location>
</feature>
<dbReference type="PROSITE" id="PS50887">
    <property type="entry name" value="GGDEF"/>
    <property type="match status" value="1"/>
</dbReference>
<proteinExistence type="predicted"/>
<evidence type="ECO:0000313" key="4">
    <source>
        <dbReference type="EMBL" id="CCO25503.1"/>
    </source>
</evidence>
<dbReference type="Pfam" id="PF13188">
    <property type="entry name" value="PAS_8"/>
    <property type="match status" value="1"/>
</dbReference>
<keyword evidence="5" id="KW-1185">Reference proteome</keyword>
<feature type="domain" description="PAS" evidence="1">
    <location>
        <begin position="136"/>
        <end position="179"/>
    </location>
</feature>
<feature type="domain" description="PAS" evidence="1">
    <location>
        <begin position="14"/>
        <end position="78"/>
    </location>
</feature>
<dbReference type="SUPFAM" id="SSF55781">
    <property type="entry name" value="GAF domain-like"/>
    <property type="match status" value="1"/>
</dbReference>
<dbReference type="InterPro" id="IPR035965">
    <property type="entry name" value="PAS-like_dom_sf"/>
</dbReference>
<evidence type="ECO:0000259" key="1">
    <source>
        <dbReference type="PROSITE" id="PS50112"/>
    </source>
</evidence>
<dbReference type="SUPFAM" id="SSF55073">
    <property type="entry name" value="Nucleotide cyclase"/>
    <property type="match status" value="1"/>
</dbReference>
<dbReference type="eggNOG" id="COG3706">
    <property type="taxonomic scope" value="Bacteria"/>
</dbReference>
<dbReference type="eggNOG" id="COG2203">
    <property type="taxonomic scope" value="Bacteria"/>
</dbReference>
<dbReference type="NCBIfam" id="TIGR00229">
    <property type="entry name" value="sensory_box"/>
    <property type="match status" value="5"/>
</dbReference>